<dbReference type="InterPro" id="IPR036249">
    <property type="entry name" value="Thioredoxin-like_sf"/>
</dbReference>
<dbReference type="PANTHER" id="PTHR13887">
    <property type="entry name" value="GLUTATHIONE S-TRANSFERASE KAPPA"/>
    <property type="match status" value="1"/>
</dbReference>
<reference evidence="2" key="1">
    <citation type="submission" date="2021-09" db="EMBL/GenBank/DDBJ databases">
        <title>Genomic analysis of Ralstonia spp.</title>
        <authorList>
            <person name="Aburjaile F."/>
            <person name="Ariute J.C."/>
            <person name="Pais A.K.L."/>
            <person name="Albuquerque G.M.R."/>
            <person name="Silva A.M.F."/>
            <person name="Brenig B."/>
            <person name="Azevedo V."/>
            <person name="Matiuzzi M."/>
            <person name="Ramos R."/>
            <person name="Goes-Neto A."/>
            <person name="Soares S."/>
            <person name="Iseppon A.M.B."/>
            <person name="Souza E."/>
            <person name="Gama M."/>
        </authorList>
    </citation>
    <scope>NUCLEOTIDE SEQUENCE</scope>
    <source>
        <strain evidence="2">B4</strain>
    </source>
</reference>
<dbReference type="EMBL" id="JAIVEX010000002">
    <property type="protein sequence ID" value="MDB0520815.1"/>
    <property type="molecule type" value="Genomic_DNA"/>
</dbReference>
<dbReference type="SUPFAM" id="SSF52833">
    <property type="entry name" value="Thioredoxin-like"/>
    <property type="match status" value="1"/>
</dbReference>
<dbReference type="CDD" id="cd03024">
    <property type="entry name" value="DsbA_FrnE"/>
    <property type="match status" value="1"/>
</dbReference>
<dbReference type="GO" id="GO:0016491">
    <property type="term" value="F:oxidoreductase activity"/>
    <property type="evidence" value="ECO:0007669"/>
    <property type="project" value="InterPro"/>
</dbReference>
<protein>
    <submittedName>
        <fullName evidence="2">DsbA family oxidoreductase</fullName>
    </submittedName>
</protein>
<gene>
    <name evidence="2" type="ORF">LBW55_04200</name>
</gene>
<proteinExistence type="predicted"/>
<dbReference type="AlphaFoldDB" id="A0AAE3NEV0"/>
<comment type="caution">
    <text evidence="2">The sequence shown here is derived from an EMBL/GenBank/DDBJ whole genome shotgun (WGS) entry which is preliminary data.</text>
</comment>
<feature type="domain" description="DSBA-like thioredoxin" evidence="1">
    <location>
        <begin position="5"/>
        <end position="205"/>
    </location>
</feature>
<evidence type="ECO:0000313" key="2">
    <source>
        <dbReference type="EMBL" id="MDB0520815.1"/>
    </source>
</evidence>
<evidence type="ECO:0000313" key="3">
    <source>
        <dbReference type="Proteomes" id="UP001143674"/>
    </source>
</evidence>
<dbReference type="InterPro" id="IPR001853">
    <property type="entry name" value="DSBA-like_thioredoxin_dom"/>
</dbReference>
<organism evidence="2 3">
    <name type="scientific">Ralstonia solanacearum</name>
    <name type="common">Pseudomonas solanacearum</name>
    <dbReference type="NCBI Taxonomy" id="305"/>
    <lineage>
        <taxon>Bacteria</taxon>
        <taxon>Pseudomonadati</taxon>
        <taxon>Pseudomonadota</taxon>
        <taxon>Betaproteobacteria</taxon>
        <taxon>Burkholderiales</taxon>
        <taxon>Burkholderiaceae</taxon>
        <taxon>Ralstonia</taxon>
        <taxon>Ralstonia solanacearum species complex</taxon>
    </lineage>
</organism>
<accession>A0AAE3NEV0</accession>
<dbReference type="RefSeq" id="WP_184852410.1">
    <property type="nucleotide sequence ID" value="NZ_JABZEH010000002.1"/>
</dbReference>
<dbReference type="Proteomes" id="UP001143674">
    <property type="component" value="Unassembled WGS sequence"/>
</dbReference>
<sequence length="222" mass="23650">MNLIVTITSDFICPWCLVGERRLAKALATLPKGITVETHWCPFELNPDLPAQGVDRKTYRTMKFGSWARSQTMDAHTVQAGKDDGIAFDYAAIERTPNTFQAHRLMQLAERQGVATAVAAAVFSAYFEQGRDIGDAAVLADIAVESGLAREAVDAFLAGDEGVQEVRTAERAVQASGVRSVPLFEIGGEVISGAQSVEQFALALQRATGLAEGCVDGACSVG</sequence>
<name>A0AAE3NEV0_RALSL</name>
<dbReference type="Gene3D" id="3.40.30.10">
    <property type="entry name" value="Glutaredoxin"/>
    <property type="match status" value="1"/>
</dbReference>
<dbReference type="PANTHER" id="PTHR13887:SF41">
    <property type="entry name" value="THIOREDOXIN SUPERFAMILY PROTEIN"/>
    <property type="match status" value="1"/>
</dbReference>
<dbReference type="Pfam" id="PF01323">
    <property type="entry name" value="DSBA"/>
    <property type="match status" value="1"/>
</dbReference>
<evidence type="ECO:0000259" key="1">
    <source>
        <dbReference type="Pfam" id="PF01323"/>
    </source>
</evidence>